<dbReference type="InterPro" id="IPR026444">
    <property type="entry name" value="Secre_tail"/>
</dbReference>
<evidence type="ECO:0000259" key="3">
    <source>
        <dbReference type="Pfam" id="PF18962"/>
    </source>
</evidence>
<keyword evidence="1 2" id="KW-0732">Signal</keyword>
<accession>A0A3D9G1H6</accession>
<sequence>MKKFYSLLLLTLFGLLSSYAQTIDETFVKPVPYKAAKIAVIKEFPDGKILLGGKIEFYKGKKVNNLIRLNADYSLDETFVFNGDPKLEIRDAKFQSNGNIIVLMDNPTALAPDHYALHQLNSSGEILSSITDLIMAKSIAIQADDKILVTGGEIDAYGSKSCYLHRYNSDFSLDETFNNDLAFNASTNTVVVSTEGIYVGGMFTAVNGISKNGLVKLNSDGILDSTFDIGEGGKGYAFSLALQDDGKLLIGGNFFSTEENSVVPFMIRLNPDGTLDSSFKCQYGTPFNSKIFVKDSYIYLNVGINNSVDYGFYFVRLNSDGSLDESFSPAKLNELAYDFNMGFVADKIIYNSTEQIGNRYGLSVRDLNGNALESSDLQTSRFGSFQTGESIDGKLVVKGDFVRINDVDTFGIALMNTDGSFNESFVFPKYIGEIRQFQVVNSTTIFVSTKTKFLKLNNKGEVLKDFDFKKDSQIIEMSRFKVLENGKILVTDQWRLFRLNEDGVQETEYILNSDSNVWITGLYFELHDDKILCSGIYNVFNNGGYSFKMLRLNLDGSIDETFKIDGTGPDSAVGNIKILDSGEIILAGIYANFNGVPVPNQIVKLSKDGKMDLEFNENQKSGKIGSSDYHDYRKIEQLGSVLYITEGDSNVTAINLDGTFVKDFEMPAEIDHLSDIIALEGVTSPTAKSTSNSDNYIFAIGTSDNPGENAPSFIVKVNVGKSSGSLGLDPTAEKENSTVRMYPVPVKEQLNVTFSNAVSPQKIAVYSIEGKELYSAKAENKSELQVDMSKFAAGVYFIKLSSDSGVVTKKIIKR</sequence>
<dbReference type="EMBL" id="QRDQ01000007">
    <property type="protein sequence ID" value="RED26422.1"/>
    <property type="molecule type" value="Genomic_DNA"/>
</dbReference>
<dbReference type="NCBIfam" id="TIGR02608">
    <property type="entry name" value="delta_60_rpt"/>
    <property type="match status" value="6"/>
</dbReference>
<evidence type="ECO:0000256" key="1">
    <source>
        <dbReference type="ARBA" id="ARBA00022729"/>
    </source>
</evidence>
<evidence type="ECO:0000256" key="2">
    <source>
        <dbReference type="SAM" id="SignalP"/>
    </source>
</evidence>
<comment type="caution">
    <text evidence="4">The sequence shown here is derived from an EMBL/GenBank/DDBJ whole genome shotgun (WGS) entry which is preliminary data.</text>
</comment>
<feature type="signal peptide" evidence="2">
    <location>
        <begin position="1"/>
        <end position="20"/>
    </location>
</feature>
<evidence type="ECO:0000313" key="5">
    <source>
        <dbReference type="Proteomes" id="UP000257004"/>
    </source>
</evidence>
<feature type="chain" id="PRO_5017671745" evidence="2">
    <location>
        <begin position="21"/>
        <end position="814"/>
    </location>
</feature>
<dbReference type="Gene3D" id="2.60.40.3080">
    <property type="match status" value="1"/>
</dbReference>
<dbReference type="Proteomes" id="UP000257004">
    <property type="component" value="Unassembled WGS sequence"/>
</dbReference>
<protein>
    <submittedName>
        <fullName evidence="4">Putative delta-60 repeat protein/predicted secreted protein (Por secretion system target)</fullName>
    </submittedName>
</protein>
<dbReference type="NCBIfam" id="TIGR04183">
    <property type="entry name" value="Por_Secre_tail"/>
    <property type="match status" value="1"/>
</dbReference>
<dbReference type="Pfam" id="PF18962">
    <property type="entry name" value="Por_Secre_tail"/>
    <property type="match status" value="1"/>
</dbReference>
<evidence type="ECO:0000313" key="4">
    <source>
        <dbReference type="EMBL" id="RED26422.1"/>
    </source>
</evidence>
<dbReference type="RefSeq" id="WP_147298488.1">
    <property type="nucleotide sequence ID" value="NZ_QRDQ01000007.1"/>
</dbReference>
<reference evidence="4 5" key="1">
    <citation type="submission" date="2018-07" db="EMBL/GenBank/DDBJ databases">
        <title>Genomic Encyclopedia of Archaeal and Bacterial Type Strains, Phase II (KMG-II): from individual species to whole genera.</title>
        <authorList>
            <person name="Goeker M."/>
        </authorList>
    </citation>
    <scope>NUCLEOTIDE SEQUENCE [LARGE SCALE GENOMIC DNA]</scope>
    <source>
        <strain evidence="4 5">DSM 25795</strain>
    </source>
</reference>
<dbReference type="Gene3D" id="2.80.10.50">
    <property type="match status" value="4"/>
</dbReference>
<name>A0A3D9G1H6_9FLAO</name>
<dbReference type="SUPFAM" id="SSF63829">
    <property type="entry name" value="Calcium-dependent phosphotriesterase"/>
    <property type="match status" value="1"/>
</dbReference>
<keyword evidence="5" id="KW-1185">Reference proteome</keyword>
<proteinExistence type="predicted"/>
<dbReference type="AlphaFoldDB" id="A0A3D9G1H6"/>
<gene>
    <name evidence="4" type="ORF">BD847_0340</name>
</gene>
<dbReference type="InterPro" id="IPR013431">
    <property type="entry name" value="Delta_60_rpt"/>
</dbReference>
<feature type="domain" description="Secretion system C-terminal sorting" evidence="3">
    <location>
        <begin position="741"/>
        <end position="812"/>
    </location>
</feature>
<dbReference type="OrthoDB" id="9805017at2"/>
<dbReference type="Pfam" id="PF17164">
    <property type="entry name" value="DUF5122"/>
    <property type="match status" value="6"/>
</dbReference>
<organism evidence="4 5">
    <name type="scientific">Flavobacterium cutihirudinis</name>
    <dbReference type="NCBI Taxonomy" id="1265740"/>
    <lineage>
        <taxon>Bacteria</taxon>
        <taxon>Pseudomonadati</taxon>
        <taxon>Bacteroidota</taxon>
        <taxon>Flavobacteriia</taxon>
        <taxon>Flavobacteriales</taxon>
        <taxon>Flavobacteriaceae</taxon>
        <taxon>Flavobacterium</taxon>
    </lineage>
</organism>